<keyword evidence="6 8" id="KW-0675">Receptor</keyword>
<evidence type="ECO:0000256" key="3">
    <source>
        <dbReference type="ARBA" id="ARBA00022989"/>
    </source>
</evidence>
<keyword evidence="5 9" id="KW-0472">Membrane</keyword>
<keyword evidence="11" id="KW-1185">Reference proteome</keyword>
<dbReference type="Pfam" id="PF00001">
    <property type="entry name" value="7tm_1"/>
    <property type="match status" value="1"/>
</dbReference>
<dbReference type="PANTHER" id="PTHR24243">
    <property type="entry name" value="G-PROTEIN COUPLED RECEPTOR"/>
    <property type="match status" value="1"/>
</dbReference>
<dbReference type="GeneID" id="101861371"/>
<evidence type="ECO:0000256" key="2">
    <source>
        <dbReference type="ARBA" id="ARBA00022692"/>
    </source>
</evidence>
<feature type="transmembrane region" description="Helical" evidence="9">
    <location>
        <begin position="181"/>
        <end position="201"/>
    </location>
</feature>
<dbReference type="InterPro" id="IPR017452">
    <property type="entry name" value="GPCR_Rhodpsn_7TM"/>
</dbReference>
<name>A0ABM0JV11_APLCA</name>
<keyword evidence="4 8" id="KW-0297">G-protein coupled receptor</keyword>
<evidence type="ECO:0000256" key="9">
    <source>
        <dbReference type="SAM" id="Phobius"/>
    </source>
</evidence>
<feature type="transmembrane region" description="Helical" evidence="9">
    <location>
        <begin position="7"/>
        <end position="27"/>
    </location>
</feature>
<keyword evidence="2 8" id="KW-0812">Transmembrane</keyword>
<dbReference type="Gene3D" id="1.20.1070.10">
    <property type="entry name" value="Rhodopsin 7-helix transmembrane proteins"/>
    <property type="match status" value="1"/>
</dbReference>
<dbReference type="SUPFAM" id="SSF81321">
    <property type="entry name" value="Family A G protein-coupled receptor-like"/>
    <property type="match status" value="1"/>
</dbReference>
<feature type="transmembrane region" description="Helical" evidence="9">
    <location>
        <begin position="47"/>
        <end position="72"/>
    </location>
</feature>
<evidence type="ECO:0000256" key="1">
    <source>
        <dbReference type="ARBA" id="ARBA00004141"/>
    </source>
</evidence>
<feature type="transmembrane region" description="Helical" evidence="9">
    <location>
        <begin position="92"/>
        <end position="113"/>
    </location>
</feature>
<evidence type="ECO:0000313" key="12">
    <source>
        <dbReference type="RefSeq" id="XP_005102162.2"/>
    </source>
</evidence>
<evidence type="ECO:0000256" key="4">
    <source>
        <dbReference type="ARBA" id="ARBA00023040"/>
    </source>
</evidence>
<gene>
    <name evidence="12" type="primary">LOC101861371</name>
</gene>
<dbReference type="PRINTS" id="PR00237">
    <property type="entry name" value="GPCRRHODOPSN"/>
</dbReference>
<evidence type="ECO:0000313" key="11">
    <source>
        <dbReference type="Proteomes" id="UP000694888"/>
    </source>
</evidence>
<keyword evidence="7 8" id="KW-0807">Transducer</keyword>
<accession>A0ABM0JV11</accession>
<evidence type="ECO:0000259" key="10">
    <source>
        <dbReference type="PROSITE" id="PS50262"/>
    </source>
</evidence>
<evidence type="ECO:0000256" key="8">
    <source>
        <dbReference type="RuleBase" id="RU000688"/>
    </source>
</evidence>
<organism evidence="11 12">
    <name type="scientific">Aplysia californica</name>
    <name type="common">California sea hare</name>
    <dbReference type="NCBI Taxonomy" id="6500"/>
    <lineage>
        <taxon>Eukaryota</taxon>
        <taxon>Metazoa</taxon>
        <taxon>Spiralia</taxon>
        <taxon>Lophotrochozoa</taxon>
        <taxon>Mollusca</taxon>
        <taxon>Gastropoda</taxon>
        <taxon>Heterobranchia</taxon>
        <taxon>Euthyneura</taxon>
        <taxon>Tectipleura</taxon>
        <taxon>Aplysiida</taxon>
        <taxon>Aplysioidea</taxon>
        <taxon>Aplysiidae</taxon>
        <taxon>Aplysia</taxon>
    </lineage>
</organism>
<reference evidence="12" key="1">
    <citation type="submission" date="2025-08" db="UniProtKB">
        <authorList>
            <consortium name="RefSeq"/>
        </authorList>
    </citation>
    <scope>IDENTIFICATION</scope>
</reference>
<keyword evidence="3 9" id="KW-1133">Transmembrane helix</keyword>
<comment type="similarity">
    <text evidence="8">Belongs to the G-protein coupled receptor 1 family.</text>
</comment>
<dbReference type="PANTHER" id="PTHR24243:SF233">
    <property type="entry name" value="THYROTROPIN-RELEASING HORMONE RECEPTOR"/>
    <property type="match status" value="1"/>
</dbReference>
<comment type="subcellular location">
    <subcellularLocation>
        <location evidence="1">Membrane</location>
        <topology evidence="1">Multi-pass membrane protein</topology>
    </subcellularLocation>
</comment>
<feature type="transmembrane region" description="Helical" evidence="9">
    <location>
        <begin position="133"/>
        <end position="160"/>
    </location>
</feature>
<evidence type="ECO:0000256" key="6">
    <source>
        <dbReference type="ARBA" id="ARBA00023170"/>
    </source>
</evidence>
<dbReference type="Proteomes" id="UP000694888">
    <property type="component" value="Unplaced"/>
</dbReference>
<dbReference type="PROSITE" id="PS00237">
    <property type="entry name" value="G_PROTEIN_RECEP_F1_1"/>
    <property type="match status" value="1"/>
</dbReference>
<dbReference type="InterPro" id="IPR000276">
    <property type="entry name" value="GPCR_Rhodpsn"/>
</dbReference>
<dbReference type="PROSITE" id="PS50262">
    <property type="entry name" value="G_PROTEIN_RECEP_F1_2"/>
    <property type="match status" value="1"/>
</dbReference>
<evidence type="ECO:0000256" key="5">
    <source>
        <dbReference type="ARBA" id="ARBA00023136"/>
    </source>
</evidence>
<protein>
    <submittedName>
        <fullName evidence="12">Uncharacterized protein LOC101861371</fullName>
    </submittedName>
</protein>
<proteinExistence type="inferred from homology"/>
<evidence type="ECO:0000256" key="7">
    <source>
        <dbReference type="ARBA" id="ARBA00023224"/>
    </source>
</evidence>
<feature type="domain" description="G-protein coupled receptors family 1 profile" evidence="10">
    <location>
        <begin position="1"/>
        <end position="261"/>
    </location>
</feature>
<dbReference type="RefSeq" id="XP_005102162.2">
    <property type="nucleotide sequence ID" value="XM_005102105.2"/>
</dbReference>
<sequence length="310" mass="35479">MRKCNSSAAYLATLAVSDILFLLLSIGNELQYPWMVGALDLQGWCQIWNVLQMTTQYISLLLVFAFTVERFISVWRPFSCEKLSKNSRSPKIIVAIIIISVVLASPQAVFWNVEPDIGECGVRHVNSSTFNNFYVIWNWTSELVMFGAVPIIAFILNLCVLRQIRTVGKLYVTSKTLHRHVGARCTPTTATLMWISFYLIFSKLPVTIVFTLQSSIQLGEPMSLEDMARDPTWQNYLTYFTARKLIEELGISHHACNIFIYAATSKQFRCHLKLMLLQLSWCKCRGFFFHSSSPVTARPSRPHPWNHPRA</sequence>